<feature type="domain" description="CBS" evidence="3">
    <location>
        <begin position="9"/>
        <end position="68"/>
    </location>
</feature>
<dbReference type="PROSITE" id="PS51371">
    <property type="entry name" value="CBS"/>
    <property type="match status" value="2"/>
</dbReference>
<dbReference type="SUPFAM" id="SSF54631">
    <property type="entry name" value="CBS-domain pair"/>
    <property type="match status" value="1"/>
</dbReference>
<dbReference type="SMART" id="SM00116">
    <property type="entry name" value="CBS"/>
    <property type="match status" value="2"/>
</dbReference>
<dbReference type="EMBL" id="JBHUEJ010000030">
    <property type="protein sequence ID" value="MFD1711557.1"/>
    <property type="molecule type" value="Genomic_DNA"/>
</dbReference>
<dbReference type="InterPro" id="IPR051257">
    <property type="entry name" value="Diverse_CBS-Domain"/>
</dbReference>
<dbReference type="Gene3D" id="3.10.580.10">
    <property type="entry name" value="CBS-domain"/>
    <property type="match status" value="1"/>
</dbReference>
<reference evidence="5" key="1">
    <citation type="journal article" date="2019" name="Int. J. Syst. Evol. Microbiol.">
        <title>The Global Catalogue of Microorganisms (GCM) 10K type strain sequencing project: providing services to taxonomists for standard genome sequencing and annotation.</title>
        <authorList>
            <consortium name="The Broad Institute Genomics Platform"/>
            <consortium name="The Broad Institute Genome Sequencing Center for Infectious Disease"/>
            <person name="Wu L."/>
            <person name="Ma J."/>
        </authorList>
    </citation>
    <scope>NUCLEOTIDE SEQUENCE [LARGE SCALE GENOMIC DNA]</scope>
    <source>
        <strain evidence="5">LMG 29247</strain>
    </source>
</reference>
<dbReference type="InterPro" id="IPR044725">
    <property type="entry name" value="CBSX3_CBS_dom"/>
</dbReference>
<feature type="domain" description="CBS" evidence="3">
    <location>
        <begin position="77"/>
        <end position="133"/>
    </location>
</feature>
<dbReference type="PANTHER" id="PTHR43080:SF2">
    <property type="entry name" value="CBS DOMAIN-CONTAINING PROTEIN"/>
    <property type="match status" value="1"/>
</dbReference>
<dbReference type="InterPro" id="IPR046342">
    <property type="entry name" value="CBS_dom_sf"/>
</dbReference>
<accession>A0ABW4KU15</accession>
<evidence type="ECO:0000256" key="2">
    <source>
        <dbReference type="PROSITE-ProRule" id="PRU00703"/>
    </source>
</evidence>
<dbReference type="PANTHER" id="PTHR43080">
    <property type="entry name" value="CBS DOMAIN-CONTAINING PROTEIN CBSX3, MITOCHONDRIAL"/>
    <property type="match status" value="1"/>
</dbReference>
<sequence length="146" mass="15635">MPSVSDILATPDKRALAALPPDATVRDALQLMAERNIGSVLIMQGDALLGIFTERDYARKLALKGLASADTLLADVMTAKLYVVGPRQTVQECMGIMTQARLRHLPVVDGGQVLGLVSIGDLVNAQLAEQRFLIAQMESYIAGNMA</sequence>
<protein>
    <submittedName>
        <fullName evidence="4">CBS domain-containing protein</fullName>
    </submittedName>
</protein>
<keyword evidence="5" id="KW-1185">Reference proteome</keyword>
<evidence type="ECO:0000313" key="5">
    <source>
        <dbReference type="Proteomes" id="UP001597304"/>
    </source>
</evidence>
<dbReference type="Pfam" id="PF00571">
    <property type="entry name" value="CBS"/>
    <property type="match status" value="2"/>
</dbReference>
<name>A0ABW4KU15_9BURK</name>
<evidence type="ECO:0000256" key="1">
    <source>
        <dbReference type="ARBA" id="ARBA00023122"/>
    </source>
</evidence>
<evidence type="ECO:0000259" key="3">
    <source>
        <dbReference type="PROSITE" id="PS51371"/>
    </source>
</evidence>
<gene>
    <name evidence="4" type="ORF">ACFSF0_13140</name>
</gene>
<evidence type="ECO:0000313" key="4">
    <source>
        <dbReference type="EMBL" id="MFD1711557.1"/>
    </source>
</evidence>
<dbReference type="InterPro" id="IPR000644">
    <property type="entry name" value="CBS_dom"/>
</dbReference>
<comment type="caution">
    <text evidence="4">The sequence shown here is derived from an EMBL/GenBank/DDBJ whole genome shotgun (WGS) entry which is preliminary data.</text>
</comment>
<proteinExistence type="predicted"/>
<dbReference type="RefSeq" id="WP_147914745.1">
    <property type="nucleotide sequence ID" value="NZ_JBHUEJ010000030.1"/>
</dbReference>
<dbReference type="Proteomes" id="UP001597304">
    <property type="component" value="Unassembled WGS sequence"/>
</dbReference>
<organism evidence="4 5">
    <name type="scientific">Ottowia flava</name>
    <dbReference type="NCBI Taxonomy" id="2675430"/>
    <lineage>
        <taxon>Bacteria</taxon>
        <taxon>Pseudomonadati</taxon>
        <taxon>Pseudomonadota</taxon>
        <taxon>Betaproteobacteria</taxon>
        <taxon>Burkholderiales</taxon>
        <taxon>Comamonadaceae</taxon>
        <taxon>Ottowia</taxon>
    </lineage>
</organism>
<keyword evidence="1 2" id="KW-0129">CBS domain</keyword>
<dbReference type="CDD" id="cd04623">
    <property type="entry name" value="CBS_pair_bac_euk"/>
    <property type="match status" value="1"/>
</dbReference>